<evidence type="ECO:0000313" key="2">
    <source>
        <dbReference type="Proteomes" id="UP000673691"/>
    </source>
</evidence>
<gene>
    <name evidence="1" type="ORF">BJ554DRAFT_7411</name>
</gene>
<dbReference type="Proteomes" id="UP000673691">
    <property type="component" value="Unassembled WGS sequence"/>
</dbReference>
<evidence type="ECO:0000313" key="1">
    <source>
        <dbReference type="EMBL" id="KAG5460530.1"/>
    </source>
</evidence>
<dbReference type="AlphaFoldDB" id="A0A8H7ZW62"/>
<protein>
    <submittedName>
        <fullName evidence="1">Uncharacterized protein</fullName>
    </submittedName>
</protein>
<proteinExistence type="predicted"/>
<keyword evidence="2" id="KW-1185">Reference proteome</keyword>
<dbReference type="EMBL" id="JAEFCI010005079">
    <property type="protein sequence ID" value="KAG5460530.1"/>
    <property type="molecule type" value="Genomic_DNA"/>
</dbReference>
<reference evidence="1 2" key="1">
    <citation type="journal article" name="Sci. Rep.">
        <title>Genome-scale phylogenetic analyses confirm Olpidium as the closest living zoosporic fungus to the non-flagellated, terrestrial fungi.</title>
        <authorList>
            <person name="Chang Y."/>
            <person name="Rochon D."/>
            <person name="Sekimoto S."/>
            <person name="Wang Y."/>
            <person name="Chovatia M."/>
            <person name="Sandor L."/>
            <person name="Salamov A."/>
            <person name="Grigoriev I.V."/>
            <person name="Stajich J.E."/>
            <person name="Spatafora J.W."/>
        </authorList>
    </citation>
    <scope>NUCLEOTIDE SEQUENCE [LARGE SCALE GENOMIC DNA]</scope>
    <source>
        <strain evidence="1">S191</strain>
    </source>
</reference>
<accession>A0A8H7ZW62</accession>
<name>A0A8H7ZW62_9FUNG</name>
<sequence length="120" mass="13055">MPLLPAARRPPSRRSPRRAFVRPGRSFVVELALALPGSRCSFKRSLAALSPRQTLAEITADEAAAAAVCPAVVAQHWQYQEEVSLTTPRTILPDAAAEPTPSVVPFKPLIFCGSWNCSFR</sequence>
<comment type="caution">
    <text evidence="1">The sequence shown here is derived from an EMBL/GenBank/DDBJ whole genome shotgun (WGS) entry which is preliminary data.</text>
</comment>
<organism evidence="1 2">
    <name type="scientific">Olpidium bornovanus</name>
    <dbReference type="NCBI Taxonomy" id="278681"/>
    <lineage>
        <taxon>Eukaryota</taxon>
        <taxon>Fungi</taxon>
        <taxon>Fungi incertae sedis</taxon>
        <taxon>Olpidiomycota</taxon>
        <taxon>Olpidiomycotina</taxon>
        <taxon>Olpidiomycetes</taxon>
        <taxon>Olpidiales</taxon>
        <taxon>Olpidiaceae</taxon>
        <taxon>Olpidium</taxon>
    </lineage>
</organism>